<dbReference type="InterPro" id="IPR003593">
    <property type="entry name" value="AAA+_ATPase"/>
</dbReference>
<dbReference type="Gene3D" id="1.20.1560.10">
    <property type="entry name" value="ABC transporter type 1, transmembrane domain"/>
    <property type="match status" value="3"/>
</dbReference>
<reference evidence="15 16" key="1">
    <citation type="journal article" date="2011" name="Science">
        <title>The Selaginella genome identifies genetic changes associated with the evolution of vascular plants.</title>
        <authorList>
            <person name="Banks J.A."/>
            <person name="Nishiyama T."/>
            <person name="Hasebe M."/>
            <person name="Bowman J.L."/>
            <person name="Gribskov M."/>
            <person name="dePamphilis C."/>
            <person name="Albert V.A."/>
            <person name="Aono N."/>
            <person name="Aoyama T."/>
            <person name="Ambrose B.A."/>
            <person name="Ashton N.W."/>
            <person name="Axtell M.J."/>
            <person name="Barker E."/>
            <person name="Barker M.S."/>
            <person name="Bennetzen J.L."/>
            <person name="Bonawitz N.D."/>
            <person name="Chapple C."/>
            <person name="Cheng C."/>
            <person name="Correa L.G."/>
            <person name="Dacre M."/>
            <person name="DeBarry J."/>
            <person name="Dreyer I."/>
            <person name="Elias M."/>
            <person name="Engstrom E.M."/>
            <person name="Estelle M."/>
            <person name="Feng L."/>
            <person name="Finet C."/>
            <person name="Floyd S.K."/>
            <person name="Frommer W.B."/>
            <person name="Fujita T."/>
            <person name="Gramzow L."/>
            <person name="Gutensohn M."/>
            <person name="Harholt J."/>
            <person name="Hattori M."/>
            <person name="Heyl A."/>
            <person name="Hirai T."/>
            <person name="Hiwatashi Y."/>
            <person name="Ishikawa M."/>
            <person name="Iwata M."/>
            <person name="Karol K.G."/>
            <person name="Koehler B."/>
            <person name="Kolukisaoglu U."/>
            <person name="Kubo M."/>
            <person name="Kurata T."/>
            <person name="Lalonde S."/>
            <person name="Li K."/>
            <person name="Li Y."/>
            <person name="Litt A."/>
            <person name="Lyons E."/>
            <person name="Manning G."/>
            <person name="Maruyama T."/>
            <person name="Michael T.P."/>
            <person name="Mikami K."/>
            <person name="Miyazaki S."/>
            <person name="Morinaga S."/>
            <person name="Murata T."/>
            <person name="Mueller-Roeber B."/>
            <person name="Nelson D.R."/>
            <person name="Obara M."/>
            <person name="Oguri Y."/>
            <person name="Olmstead R.G."/>
            <person name="Onodera N."/>
            <person name="Petersen B.L."/>
            <person name="Pils B."/>
            <person name="Prigge M."/>
            <person name="Rensing S.A."/>
            <person name="Riano-Pachon D.M."/>
            <person name="Roberts A.W."/>
            <person name="Sato Y."/>
            <person name="Scheller H.V."/>
            <person name="Schulz B."/>
            <person name="Schulz C."/>
            <person name="Shakirov E.V."/>
            <person name="Shibagaki N."/>
            <person name="Shinohara N."/>
            <person name="Shippen D.E."/>
            <person name="Soerensen I."/>
            <person name="Sotooka R."/>
            <person name="Sugimoto N."/>
            <person name="Sugita M."/>
            <person name="Sumikawa N."/>
            <person name="Tanurdzic M."/>
            <person name="Theissen G."/>
            <person name="Ulvskov P."/>
            <person name="Wakazuki S."/>
            <person name="Weng J.K."/>
            <person name="Willats W.W."/>
            <person name="Wipf D."/>
            <person name="Wolf P.G."/>
            <person name="Yang L."/>
            <person name="Zimmer A.D."/>
            <person name="Zhu Q."/>
            <person name="Mitros T."/>
            <person name="Hellsten U."/>
            <person name="Loque D."/>
            <person name="Otillar R."/>
            <person name="Salamov A."/>
            <person name="Schmutz J."/>
            <person name="Shapiro H."/>
            <person name="Lindquist E."/>
            <person name="Lucas S."/>
            <person name="Rokhsar D."/>
            <person name="Grigoriev I.V."/>
        </authorList>
    </citation>
    <scope>NUCLEOTIDE SEQUENCE [LARGE SCALE GENOMIC DNA]</scope>
</reference>
<dbReference type="GO" id="GO:0009637">
    <property type="term" value="P:response to blue light"/>
    <property type="evidence" value="ECO:0007669"/>
    <property type="project" value="UniProtKB-ARBA"/>
</dbReference>
<feature type="transmembrane region" description="Helical" evidence="12">
    <location>
        <begin position="95"/>
        <end position="115"/>
    </location>
</feature>
<evidence type="ECO:0000256" key="12">
    <source>
        <dbReference type="SAM" id="Phobius"/>
    </source>
</evidence>
<evidence type="ECO:0000259" key="14">
    <source>
        <dbReference type="PROSITE" id="PS50929"/>
    </source>
</evidence>
<dbReference type="CDD" id="cd18577">
    <property type="entry name" value="ABC_6TM_Pgp_ABCB1_D1_like"/>
    <property type="match status" value="1"/>
</dbReference>
<evidence type="ECO:0000256" key="3">
    <source>
        <dbReference type="ARBA" id="ARBA00022448"/>
    </source>
</evidence>
<dbReference type="InterPro" id="IPR017871">
    <property type="entry name" value="ABC_transporter-like_CS"/>
</dbReference>
<proteinExistence type="inferred from homology"/>
<feature type="transmembrane region" description="Helical" evidence="12">
    <location>
        <begin position="781"/>
        <end position="802"/>
    </location>
</feature>
<keyword evidence="3" id="KW-0813">Transport</keyword>
<feature type="domain" description="ABC transmembrane type-1" evidence="14">
    <location>
        <begin position="662"/>
        <end position="949"/>
    </location>
</feature>
<dbReference type="GO" id="GO:0010329">
    <property type="term" value="F:auxin efflux transmembrane transporter activity"/>
    <property type="evidence" value="ECO:0007669"/>
    <property type="project" value="UniProtKB-ARBA"/>
</dbReference>
<dbReference type="GO" id="GO:0005886">
    <property type="term" value="C:plasma membrane"/>
    <property type="evidence" value="ECO:0007669"/>
    <property type="project" value="UniProtKB-SubCell"/>
</dbReference>
<dbReference type="GO" id="GO:0009741">
    <property type="term" value="P:response to brassinosteroid"/>
    <property type="evidence" value="ECO:0007669"/>
    <property type="project" value="UniProtKB-ARBA"/>
</dbReference>
<feature type="compositionally biased region" description="Polar residues" evidence="11">
    <location>
        <begin position="1"/>
        <end position="20"/>
    </location>
</feature>
<dbReference type="GO" id="GO:0008361">
    <property type="term" value="P:regulation of cell size"/>
    <property type="evidence" value="ECO:0007669"/>
    <property type="project" value="UniProtKB-ARBA"/>
</dbReference>
<feature type="region of interest" description="Disordered" evidence="11">
    <location>
        <begin position="1"/>
        <end position="22"/>
    </location>
</feature>
<dbReference type="SUPFAM" id="SSF90123">
    <property type="entry name" value="ABC transporter transmembrane region"/>
    <property type="match status" value="2"/>
</dbReference>
<dbReference type="FunFam" id="3.40.50.300:FF:000251">
    <property type="entry name" value="ABC transporter B family member 19"/>
    <property type="match status" value="1"/>
</dbReference>
<dbReference type="PANTHER" id="PTHR43394">
    <property type="entry name" value="ATP-DEPENDENT PERMEASE MDL1, MITOCHONDRIAL"/>
    <property type="match status" value="1"/>
</dbReference>
<dbReference type="eggNOG" id="KOG0055">
    <property type="taxonomic scope" value="Eukaryota"/>
</dbReference>
<dbReference type="InterPro" id="IPR036640">
    <property type="entry name" value="ABC1_TM_sf"/>
</dbReference>
<dbReference type="PROSITE" id="PS50929">
    <property type="entry name" value="ABC_TM1F"/>
    <property type="match status" value="2"/>
</dbReference>
<dbReference type="FunFam" id="1.20.1560.10:FF:000009">
    <property type="entry name" value="ABC transporter B family member 1"/>
    <property type="match status" value="1"/>
</dbReference>
<dbReference type="Pfam" id="PF00664">
    <property type="entry name" value="ABC_membrane"/>
    <property type="match status" value="2"/>
</dbReference>
<keyword evidence="16" id="KW-1185">Reference proteome</keyword>
<dbReference type="GO" id="GO:0009926">
    <property type="term" value="P:auxin polar transport"/>
    <property type="evidence" value="ECO:0007669"/>
    <property type="project" value="UniProtKB-ARBA"/>
</dbReference>
<evidence type="ECO:0000256" key="11">
    <source>
        <dbReference type="SAM" id="MobiDB-lite"/>
    </source>
</evidence>
<dbReference type="PROSITE" id="PS50893">
    <property type="entry name" value="ABC_TRANSPORTER_2"/>
    <property type="match status" value="2"/>
</dbReference>
<dbReference type="GO" id="GO:0055085">
    <property type="term" value="P:transmembrane transport"/>
    <property type="evidence" value="ECO:0000318"/>
    <property type="project" value="GO_Central"/>
</dbReference>
<feature type="transmembrane region" description="Helical" evidence="12">
    <location>
        <begin position="276"/>
        <end position="299"/>
    </location>
</feature>
<dbReference type="GO" id="GO:0016020">
    <property type="term" value="C:membrane"/>
    <property type="evidence" value="ECO:0000318"/>
    <property type="project" value="GO_Central"/>
</dbReference>
<evidence type="ECO:0000256" key="1">
    <source>
        <dbReference type="ARBA" id="ARBA00004651"/>
    </source>
</evidence>
<comment type="similarity">
    <text evidence="2">Belongs to the ABC transporter superfamily. ABCB family. Multidrug resistance exporter (TC 3.A.1.201) subfamily.</text>
</comment>
<evidence type="ECO:0000256" key="4">
    <source>
        <dbReference type="ARBA" id="ARBA00022692"/>
    </source>
</evidence>
<dbReference type="GO" id="GO:0009640">
    <property type="term" value="P:photomorphogenesis"/>
    <property type="evidence" value="ECO:0007669"/>
    <property type="project" value="UniProtKB-ARBA"/>
</dbReference>
<feature type="transmembrane region" description="Helical" evidence="12">
    <location>
        <begin position="701"/>
        <end position="726"/>
    </location>
</feature>
<keyword evidence="10" id="KW-0325">Glycoprotein</keyword>
<keyword evidence="6" id="KW-0547">Nucleotide-binding</keyword>
<dbReference type="GO" id="GO:0009958">
    <property type="term" value="P:positive gravitropism"/>
    <property type="evidence" value="ECO:0007669"/>
    <property type="project" value="UniProtKB-ARBA"/>
</dbReference>
<dbReference type="InterPro" id="IPR039421">
    <property type="entry name" value="Type_1_exporter"/>
</dbReference>
<dbReference type="AlphaFoldDB" id="D8TFW5"/>
<dbReference type="Proteomes" id="UP000001514">
    <property type="component" value="Unassembled WGS sequence"/>
</dbReference>
<dbReference type="CDD" id="cd18578">
    <property type="entry name" value="ABC_6TM_Pgp_ABCB1_D2_like"/>
    <property type="match status" value="1"/>
</dbReference>
<feature type="domain" description="ABC transmembrane type-1" evidence="14">
    <location>
        <begin position="48"/>
        <end position="337"/>
    </location>
</feature>
<dbReference type="Gene3D" id="3.40.50.300">
    <property type="entry name" value="P-loop containing nucleotide triphosphate hydrolases"/>
    <property type="match status" value="3"/>
</dbReference>
<dbReference type="PANTHER" id="PTHR43394:SF11">
    <property type="entry name" value="ATP-BINDING CASSETTE TRANSPORTER"/>
    <property type="match status" value="1"/>
</dbReference>
<keyword evidence="5" id="KW-0677">Repeat</keyword>
<evidence type="ECO:0000256" key="6">
    <source>
        <dbReference type="ARBA" id="ARBA00022741"/>
    </source>
</evidence>
<dbReference type="PROSITE" id="PS00211">
    <property type="entry name" value="ABC_TRANSPORTER_1"/>
    <property type="match status" value="2"/>
</dbReference>
<dbReference type="Gramene" id="EFJ04453">
    <property type="protein sequence ID" value="EFJ04453"/>
    <property type="gene ID" value="SELMODRAFT_138662"/>
</dbReference>
<comment type="subcellular location">
    <subcellularLocation>
        <location evidence="1">Cell membrane</location>
        <topology evidence="1">Multi-pass membrane protein</topology>
    </subcellularLocation>
</comment>
<feature type="transmembrane region" description="Helical" evidence="12">
    <location>
        <begin position="200"/>
        <end position="219"/>
    </location>
</feature>
<evidence type="ECO:0000256" key="5">
    <source>
        <dbReference type="ARBA" id="ARBA00022737"/>
    </source>
</evidence>
<feature type="domain" description="ABC transporter" evidence="13">
    <location>
        <begin position="349"/>
        <end position="584"/>
    </location>
</feature>
<dbReference type="GO" id="GO:0005524">
    <property type="term" value="F:ATP binding"/>
    <property type="evidence" value="ECO:0007669"/>
    <property type="project" value="UniProtKB-KW"/>
</dbReference>
<feature type="transmembrane region" description="Helical" evidence="12">
    <location>
        <begin position="311"/>
        <end position="335"/>
    </location>
</feature>
<evidence type="ECO:0000259" key="13">
    <source>
        <dbReference type="PROSITE" id="PS50893"/>
    </source>
</evidence>
<evidence type="ECO:0000313" key="15">
    <source>
        <dbReference type="EMBL" id="EFJ04453.1"/>
    </source>
</evidence>
<feature type="transmembrane region" description="Helical" evidence="12">
    <location>
        <begin position="45"/>
        <end position="75"/>
    </location>
</feature>
<dbReference type="CDD" id="cd03249">
    <property type="entry name" value="ABC_MTABC3_MDL1_MDL2"/>
    <property type="match status" value="1"/>
</dbReference>
<dbReference type="SMART" id="SM00382">
    <property type="entry name" value="AAA"/>
    <property type="match status" value="2"/>
</dbReference>
<evidence type="ECO:0000256" key="9">
    <source>
        <dbReference type="ARBA" id="ARBA00023136"/>
    </source>
</evidence>
<feature type="transmembrane region" description="Helical" evidence="12">
    <location>
        <begin position="658"/>
        <end position="681"/>
    </location>
</feature>
<gene>
    <name evidence="15" type="primary">PGP19A-2</name>
    <name evidence="15" type="ORF">SELMODRAFT_138662</name>
</gene>
<evidence type="ECO:0000256" key="10">
    <source>
        <dbReference type="ARBA" id="ARBA00023180"/>
    </source>
</evidence>
<dbReference type="InParanoid" id="D8TFW5"/>
<organism evidence="16">
    <name type="scientific">Selaginella moellendorffii</name>
    <name type="common">Spikemoss</name>
    <dbReference type="NCBI Taxonomy" id="88036"/>
    <lineage>
        <taxon>Eukaryota</taxon>
        <taxon>Viridiplantae</taxon>
        <taxon>Streptophyta</taxon>
        <taxon>Embryophyta</taxon>
        <taxon>Tracheophyta</taxon>
        <taxon>Lycopodiopsida</taxon>
        <taxon>Selaginellales</taxon>
        <taxon>Selaginellaceae</taxon>
        <taxon>Selaginella</taxon>
    </lineage>
</organism>
<accession>D8TFW5</accession>
<dbReference type="GO" id="GO:1900459">
    <property type="term" value="P:positive regulation of brassinosteroid mediated signaling pathway"/>
    <property type="evidence" value="ECO:0007669"/>
    <property type="project" value="UniProtKB-ARBA"/>
</dbReference>
<dbReference type="FunFam" id="3.40.50.300:FF:000240">
    <property type="entry name" value="ABC transporter B family member 20"/>
    <property type="match status" value="1"/>
</dbReference>
<feature type="transmembrane region" description="Helical" evidence="12">
    <location>
        <begin position="923"/>
        <end position="944"/>
    </location>
</feature>
<dbReference type="GO" id="GO:0042626">
    <property type="term" value="F:ATPase-coupled transmembrane transporter activity"/>
    <property type="evidence" value="ECO:0000318"/>
    <property type="project" value="GO_Central"/>
</dbReference>
<keyword evidence="8 12" id="KW-1133">Transmembrane helix</keyword>
<feature type="transmembrane region" description="Helical" evidence="12">
    <location>
        <begin position="808"/>
        <end position="828"/>
    </location>
</feature>
<evidence type="ECO:0000313" key="16">
    <source>
        <dbReference type="Proteomes" id="UP000001514"/>
    </source>
</evidence>
<dbReference type="EMBL" id="GL377863">
    <property type="protein sequence ID" value="EFJ04453.1"/>
    <property type="molecule type" value="Genomic_DNA"/>
</dbReference>
<dbReference type="HOGENOM" id="CLU_000604_17_2_1"/>
<keyword evidence="4 12" id="KW-0812">Transmembrane</keyword>
<dbReference type="InterPro" id="IPR011527">
    <property type="entry name" value="ABC1_TM_dom"/>
</dbReference>
<dbReference type="KEGG" id="smo:SELMODRAFT_138662"/>
<dbReference type="GO" id="GO:0140359">
    <property type="term" value="F:ABC-type transporter activity"/>
    <property type="evidence" value="ECO:0007669"/>
    <property type="project" value="InterPro"/>
</dbReference>
<dbReference type="FunFam" id="1.20.1560.10:FF:000029">
    <property type="entry name" value="ABC transporter B family member 1"/>
    <property type="match status" value="1"/>
</dbReference>
<keyword evidence="9 12" id="KW-0472">Membrane</keyword>
<dbReference type="GO" id="GO:0016887">
    <property type="term" value="F:ATP hydrolysis activity"/>
    <property type="evidence" value="ECO:0007669"/>
    <property type="project" value="InterPro"/>
</dbReference>
<protein>
    <submittedName>
        <fullName evidence="15">Uncharacterized protein PGP19A-2</fullName>
    </submittedName>
</protein>
<dbReference type="GO" id="GO:0043481">
    <property type="term" value="P:anthocyanin accumulation in tissues in response to UV light"/>
    <property type="evidence" value="ECO:0007669"/>
    <property type="project" value="UniProtKB-ARBA"/>
</dbReference>
<keyword evidence="7" id="KW-0067">ATP-binding</keyword>
<dbReference type="SUPFAM" id="SSF52540">
    <property type="entry name" value="P-loop containing nucleoside triphosphate hydrolases"/>
    <property type="match status" value="2"/>
</dbReference>
<dbReference type="Pfam" id="PF00005">
    <property type="entry name" value="ABC_tran"/>
    <property type="match status" value="2"/>
</dbReference>
<dbReference type="InterPro" id="IPR027417">
    <property type="entry name" value="P-loop_NTPase"/>
</dbReference>
<dbReference type="InterPro" id="IPR003439">
    <property type="entry name" value="ABC_transporter-like_ATP-bd"/>
</dbReference>
<evidence type="ECO:0000256" key="7">
    <source>
        <dbReference type="ARBA" id="ARBA00022840"/>
    </source>
</evidence>
<feature type="transmembrane region" description="Helical" evidence="12">
    <location>
        <begin position="888"/>
        <end position="911"/>
    </location>
</feature>
<feature type="domain" description="ABC transporter" evidence="13">
    <location>
        <begin position="984"/>
        <end position="1220"/>
    </location>
</feature>
<name>D8TFW5_SELML</name>
<evidence type="ECO:0000256" key="8">
    <source>
        <dbReference type="ARBA" id="ARBA00022989"/>
    </source>
</evidence>
<evidence type="ECO:0000256" key="2">
    <source>
        <dbReference type="ARBA" id="ARBA00007577"/>
    </source>
</evidence>
<sequence length="1224" mass="132781">MTRRNVSGNANASGSKSLGLNSDGPPSSLAPLHKLFFFADRCDHLLMALGSLGAIAHGLALPIFFFSFGRLAHVLGSDKDLRHMYHSVSKVALDFLYLGLILFGASDVAEVACWIQTGERQCRKIRISYLEAILRHDISFFDRDDARTGELVSSISSNTLLIQQAISEKMGVLIHHVSTFFGGIALGFATVWQLGLLTLATVPVVILAGGLYAHVITGVSSKTQKEYDKAGNIVEGAISQIRTVYSFVGEQKTISLYTAALGSTLRLGYRAGLVKGIGMGAMYALPLCSWALLMWYGGILVRNRTTNGGKALSTIFCVLLGAFALGQTAPTIAAISNARAAAFKILETLDNKNTITNCEESTEFCLQHVRGELELNKVTFNYPSRPDARSTIISLIERFYDPSSGEILLDGYNTKSLQLKWLRSQIGLVNQEPALFATTIAQNILYGKDDANMEEIKLAARTSNAHDFINQLPQGYETQVGSRGLQLSGGQKQRIAIARALVRNPAILLLDEATSALDAESENVVQDAVDKIMVARTTVIIAHRLCTLKGTDSIAVLQNGRLVETGSHQQLIADEKSLYSGLVRLEEARTTEATSRLSNCSSSSFRRLSSVDDLNSSTGGSFRLSKLNGLSFTSREDEENVEADDVLKKFVTINLPDLPFLVLGTIGAVCSGLPNPAYSFLVSKILDVYYYQDFEEMKRHTAKYSVVFVMVAVGAFVAFFVQYYSFGIAGENLTMRVRKMMLSGILRNEISWFDREEHSSSQLASRLASDAVYMKSASGDILGSMVQNVAVIVASFAIAFLVEWRVAIVVAATFPFIVLSTFAQKLFLQGLAGDLERSHSRASMLAGDAVSNIRTIAAFNAEKKLVNLVTLELQTPAKRSLFHGSIVGLGYGFSTLSLFGSYGLGLWYGAVLVKASKSSPANVLQAFLVLVMAAFPIADSLAMLPDISKTAKSFKSVFELLDRATEMDLDGPTSQKLIKLRGDIELRDIHFAYPSRPEVAIFAGLNLKIRAGRSLALVGPSGSGKSSVIALVERFYDPFKGMVLVDGRDVKKLNVKAYRRHVGLVQQEPALFGTSICENIAYGKESASEAEIVAAAKAANAHEFISSLPDGYATNVGERGVQLSGGQKQRVAIARAVLKNPAILLLDEATSALDAESERTVQEALERLMEERTTVVVAHRLSTICSADQIAVLHDGEIVEQGRHSELVAKRGAYAQLIKLQSSS</sequence>